<dbReference type="PANTHER" id="PTHR24305">
    <property type="entry name" value="CYTOCHROME P450"/>
    <property type="match status" value="1"/>
</dbReference>
<evidence type="ECO:0000256" key="5">
    <source>
        <dbReference type="ARBA" id="ARBA00023004"/>
    </source>
</evidence>
<dbReference type="GO" id="GO:0016705">
    <property type="term" value="F:oxidoreductase activity, acting on paired donors, with incorporation or reduction of molecular oxygen"/>
    <property type="evidence" value="ECO:0007669"/>
    <property type="project" value="InterPro"/>
</dbReference>
<name>A0A6A5UEM3_9PLEO</name>
<dbReference type="Gene3D" id="1.10.630.10">
    <property type="entry name" value="Cytochrome P450"/>
    <property type="match status" value="1"/>
</dbReference>
<evidence type="ECO:0000313" key="11">
    <source>
        <dbReference type="Proteomes" id="UP000800035"/>
    </source>
</evidence>
<evidence type="ECO:0000256" key="1">
    <source>
        <dbReference type="ARBA" id="ARBA00001971"/>
    </source>
</evidence>
<dbReference type="GO" id="GO:0005506">
    <property type="term" value="F:iron ion binding"/>
    <property type="evidence" value="ECO:0007669"/>
    <property type="project" value="InterPro"/>
</dbReference>
<keyword evidence="9" id="KW-1133">Transmembrane helix</keyword>
<evidence type="ECO:0000256" key="9">
    <source>
        <dbReference type="SAM" id="Phobius"/>
    </source>
</evidence>
<dbReference type="InterPro" id="IPR050121">
    <property type="entry name" value="Cytochrome_P450_monoxygenase"/>
</dbReference>
<dbReference type="CDD" id="cd11062">
    <property type="entry name" value="CYP58-like"/>
    <property type="match status" value="1"/>
</dbReference>
<comment type="similarity">
    <text evidence="2 8">Belongs to the cytochrome P450 family.</text>
</comment>
<feature type="binding site" description="axial binding residue" evidence="7">
    <location>
        <position position="456"/>
    </location>
    <ligand>
        <name>heme</name>
        <dbReference type="ChEBI" id="CHEBI:30413"/>
    </ligand>
    <ligandPart>
        <name>Fe</name>
        <dbReference type="ChEBI" id="CHEBI:18248"/>
    </ligandPart>
</feature>
<dbReference type="InterPro" id="IPR001128">
    <property type="entry name" value="Cyt_P450"/>
</dbReference>
<dbReference type="Pfam" id="PF00067">
    <property type="entry name" value="p450"/>
    <property type="match status" value="1"/>
</dbReference>
<evidence type="ECO:0000256" key="4">
    <source>
        <dbReference type="ARBA" id="ARBA00023002"/>
    </source>
</evidence>
<keyword evidence="9" id="KW-0812">Transmembrane</keyword>
<dbReference type="PANTHER" id="PTHR24305:SF157">
    <property type="entry name" value="N-ACETYLTRYPTOPHAN 6-HYDROXYLASE IVOC-RELATED"/>
    <property type="match status" value="1"/>
</dbReference>
<protein>
    <submittedName>
        <fullName evidence="10">Cytochrome P450</fullName>
    </submittedName>
</protein>
<keyword evidence="5 7" id="KW-0408">Iron</keyword>
<evidence type="ECO:0000256" key="6">
    <source>
        <dbReference type="ARBA" id="ARBA00023033"/>
    </source>
</evidence>
<dbReference type="InterPro" id="IPR002403">
    <property type="entry name" value="Cyt_P450_E_grp-IV"/>
</dbReference>
<dbReference type="GO" id="GO:0004497">
    <property type="term" value="F:monooxygenase activity"/>
    <property type="evidence" value="ECO:0007669"/>
    <property type="project" value="UniProtKB-KW"/>
</dbReference>
<feature type="transmembrane region" description="Helical" evidence="9">
    <location>
        <begin position="15"/>
        <end position="37"/>
    </location>
</feature>
<keyword evidence="9" id="KW-0472">Membrane</keyword>
<dbReference type="EMBL" id="ML976978">
    <property type="protein sequence ID" value="KAF1963154.1"/>
    <property type="molecule type" value="Genomic_DNA"/>
</dbReference>
<gene>
    <name evidence="10" type="ORF">CC80DRAFT_487550</name>
</gene>
<dbReference type="PRINTS" id="PR00385">
    <property type="entry name" value="P450"/>
</dbReference>
<reference evidence="10" key="1">
    <citation type="journal article" date="2020" name="Stud. Mycol.">
        <title>101 Dothideomycetes genomes: a test case for predicting lifestyles and emergence of pathogens.</title>
        <authorList>
            <person name="Haridas S."/>
            <person name="Albert R."/>
            <person name="Binder M."/>
            <person name="Bloem J."/>
            <person name="Labutti K."/>
            <person name="Salamov A."/>
            <person name="Andreopoulos B."/>
            <person name="Baker S."/>
            <person name="Barry K."/>
            <person name="Bills G."/>
            <person name="Bluhm B."/>
            <person name="Cannon C."/>
            <person name="Castanera R."/>
            <person name="Culley D."/>
            <person name="Daum C."/>
            <person name="Ezra D."/>
            <person name="Gonzalez J."/>
            <person name="Henrissat B."/>
            <person name="Kuo A."/>
            <person name="Liang C."/>
            <person name="Lipzen A."/>
            <person name="Lutzoni F."/>
            <person name="Magnuson J."/>
            <person name="Mondo S."/>
            <person name="Nolan M."/>
            <person name="Ohm R."/>
            <person name="Pangilinan J."/>
            <person name="Park H.-J."/>
            <person name="Ramirez L."/>
            <person name="Alfaro M."/>
            <person name="Sun H."/>
            <person name="Tritt A."/>
            <person name="Yoshinaga Y."/>
            <person name="Zwiers L.-H."/>
            <person name="Turgeon B."/>
            <person name="Goodwin S."/>
            <person name="Spatafora J."/>
            <person name="Crous P."/>
            <person name="Grigoriev I."/>
        </authorList>
    </citation>
    <scope>NUCLEOTIDE SEQUENCE</scope>
    <source>
        <strain evidence="10">CBS 675.92</strain>
    </source>
</reference>
<dbReference type="PRINTS" id="PR00465">
    <property type="entry name" value="EP450IV"/>
</dbReference>
<dbReference type="InterPro" id="IPR017972">
    <property type="entry name" value="Cyt_P450_CS"/>
</dbReference>
<dbReference type="GO" id="GO:0020037">
    <property type="term" value="F:heme binding"/>
    <property type="evidence" value="ECO:0007669"/>
    <property type="project" value="InterPro"/>
</dbReference>
<dbReference type="Proteomes" id="UP000800035">
    <property type="component" value="Unassembled WGS sequence"/>
</dbReference>
<evidence type="ECO:0000313" key="10">
    <source>
        <dbReference type="EMBL" id="KAF1963154.1"/>
    </source>
</evidence>
<keyword evidence="6 8" id="KW-0503">Monooxygenase</keyword>
<dbReference type="AlphaFoldDB" id="A0A6A5UEM3"/>
<keyword evidence="7 8" id="KW-0349">Heme</keyword>
<evidence type="ECO:0000256" key="7">
    <source>
        <dbReference type="PIRSR" id="PIRSR602403-1"/>
    </source>
</evidence>
<evidence type="ECO:0000256" key="8">
    <source>
        <dbReference type="RuleBase" id="RU000461"/>
    </source>
</evidence>
<keyword evidence="4 8" id="KW-0560">Oxidoreductase</keyword>
<dbReference type="OrthoDB" id="3945418at2759"/>
<sequence>MDPGSNVLYVLTEHYLAVATSFFVAYSTVLIIYRLFFSPLAKFPGPKIAAATGYYEFYHDYFGKGQYVKVIKSLHDKYGPIIRINPHELSIDDPDFYNSVYVAGSVRKTNNYAHFARGIEFDGSHFLSTDHDLHRRRRKPLDPFFSRLGVKKLEPMVFDIASRLSRRLQSYQGTGQIIRLDHAYVALAGDVIGRICCDNHSDLVEEDDFGADWYHILHDFILSIPLVMAFPQIISLARLIPDSVIRWLDPRLKTFDKFQRLARQHIIDAKREKEMAKPASFDSYNSIFRHILTSDLPESDLSVERLSREAQVLLGAGTVSSARTMDFLSFYIMKNEAYRKRLQDELAPVMQDYPEKIPSWAELEKLPFMQALLKETLRLSYGVMHRLPRVSPDQPICYGDWVIPPGVPVGMSAYMMHSDAKVYDEPFQFKPERWLSNVTPAMNRNLVPFSKGSRNCLGMNLAYLELNMTLAVIFRPGGPKLELFDTDESDIIQEHDYLIPLPKLNSKGLRIKVV</sequence>
<dbReference type="PROSITE" id="PS00086">
    <property type="entry name" value="CYTOCHROME_P450"/>
    <property type="match status" value="1"/>
</dbReference>
<evidence type="ECO:0000256" key="2">
    <source>
        <dbReference type="ARBA" id="ARBA00010617"/>
    </source>
</evidence>
<keyword evidence="3 7" id="KW-0479">Metal-binding</keyword>
<organism evidence="10 11">
    <name type="scientific">Byssothecium circinans</name>
    <dbReference type="NCBI Taxonomy" id="147558"/>
    <lineage>
        <taxon>Eukaryota</taxon>
        <taxon>Fungi</taxon>
        <taxon>Dikarya</taxon>
        <taxon>Ascomycota</taxon>
        <taxon>Pezizomycotina</taxon>
        <taxon>Dothideomycetes</taxon>
        <taxon>Pleosporomycetidae</taxon>
        <taxon>Pleosporales</taxon>
        <taxon>Massarineae</taxon>
        <taxon>Massarinaceae</taxon>
        <taxon>Byssothecium</taxon>
    </lineage>
</organism>
<keyword evidence="11" id="KW-1185">Reference proteome</keyword>
<dbReference type="InterPro" id="IPR036396">
    <property type="entry name" value="Cyt_P450_sf"/>
</dbReference>
<evidence type="ECO:0000256" key="3">
    <source>
        <dbReference type="ARBA" id="ARBA00022723"/>
    </source>
</evidence>
<comment type="cofactor">
    <cofactor evidence="1 7">
        <name>heme</name>
        <dbReference type="ChEBI" id="CHEBI:30413"/>
    </cofactor>
</comment>
<accession>A0A6A5UEM3</accession>
<proteinExistence type="inferred from homology"/>
<dbReference type="SUPFAM" id="SSF48264">
    <property type="entry name" value="Cytochrome P450"/>
    <property type="match status" value="1"/>
</dbReference>